<reference evidence="1" key="2">
    <citation type="submission" date="2025-09" db="UniProtKB">
        <authorList>
            <consortium name="EnsemblPlants"/>
        </authorList>
    </citation>
    <scope>IDENTIFICATION</scope>
</reference>
<reference evidence="1" key="1">
    <citation type="submission" date="2021-05" db="EMBL/GenBank/DDBJ databases">
        <authorList>
            <person name="Scholz U."/>
            <person name="Mascher M."/>
            <person name="Fiebig A."/>
        </authorList>
    </citation>
    <scope>NUCLEOTIDE SEQUENCE [LARGE SCALE GENOMIC DNA]</scope>
</reference>
<organism evidence="1 2">
    <name type="scientific">Avena sativa</name>
    <name type="common">Oat</name>
    <dbReference type="NCBI Taxonomy" id="4498"/>
    <lineage>
        <taxon>Eukaryota</taxon>
        <taxon>Viridiplantae</taxon>
        <taxon>Streptophyta</taxon>
        <taxon>Embryophyta</taxon>
        <taxon>Tracheophyta</taxon>
        <taxon>Spermatophyta</taxon>
        <taxon>Magnoliopsida</taxon>
        <taxon>Liliopsida</taxon>
        <taxon>Poales</taxon>
        <taxon>Poaceae</taxon>
        <taxon>BOP clade</taxon>
        <taxon>Pooideae</taxon>
        <taxon>Poodae</taxon>
        <taxon>Poeae</taxon>
        <taxon>Poeae Chloroplast Group 1 (Aveneae type)</taxon>
        <taxon>Aveninae</taxon>
        <taxon>Avena</taxon>
    </lineage>
</organism>
<protein>
    <submittedName>
        <fullName evidence="1">Uncharacterized protein</fullName>
    </submittedName>
</protein>
<sequence length="362" mass="40588">MGFAIVFRVLFLSAAALLGSFAIAVSLSDSARAIYEDYIEHWMEAAEFIFTWIGSFYNILPMVAFITIQDWAKVFFDCFTPISLWLEVLYSTIFLVHLLVFVGGLESNYGRIIMEFGGLGIQLVAIIGYVLQKLAYDDHYAKNEAKHQFLWALAFFKVSGLAILIQIQFKIIAPEGQGYWRIALGLAVFGVLFQFLQIVISIYYRSIEDNFKDDPTNIRRVKLGAALIKVVTMSYDCWLFYARGYWQSPEKRMLAIMTVCSLLLTCTVALGRDVGPEKLRKVYLDCVEAEGTKAVFGALSACFGAMKTVCGAVRTGVAILVNWLLGCVHSVLLILKGVYLADKIEQDTRRRAEQEEAADPSA</sequence>
<proteinExistence type="predicted"/>
<keyword evidence="2" id="KW-1185">Reference proteome</keyword>
<evidence type="ECO:0000313" key="1">
    <source>
        <dbReference type="EnsemblPlants" id="AVESA.00010b.r2.4AG0590590.1.CDS"/>
    </source>
</evidence>
<dbReference type="Proteomes" id="UP001732700">
    <property type="component" value="Chromosome 4A"/>
</dbReference>
<evidence type="ECO:0000313" key="2">
    <source>
        <dbReference type="Proteomes" id="UP001732700"/>
    </source>
</evidence>
<name>A0ACD5WA50_AVESA</name>
<dbReference type="EnsemblPlants" id="AVESA.00010b.r2.4AG0590590.1">
    <property type="protein sequence ID" value="AVESA.00010b.r2.4AG0590590.1.CDS"/>
    <property type="gene ID" value="AVESA.00010b.r2.4AG0590590"/>
</dbReference>
<accession>A0ACD5WA50</accession>